<evidence type="ECO:0000256" key="11">
    <source>
        <dbReference type="ARBA" id="ARBA00030371"/>
    </source>
</evidence>
<dbReference type="Gene3D" id="3.40.50.12550">
    <property type="entry name" value="Ubiquitin-activating enzyme E1, inactive adenylation domain, subdomain 2"/>
    <property type="match status" value="1"/>
</dbReference>
<dbReference type="NCBIfam" id="TIGR01408">
    <property type="entry name" value="Ube1"/>
    <property type="match status" value="1"/>
</dbReference>
<dbReference type="EMBL" id="JAROKS010000015">
    <property type="protein sequence ID" value="KAK1796355.1"/>
    <property type="molecule type" value="Genomic_DNA"/>
</dbReference>
<dbReference type="GO" id="GO:0006974">
    <property type="term" value="P:DNA damage response"/>
    <property type="evidence" value="ECO:0007669"/>
    <property type="project" value="TreeGrafter"/>
</dbReference>
<protein>
    <recommendedName>
        <fullName evidence="11">Ubiquitin-activating enzyme E1</fullName>
        <ecNumber evidence="5">3.1.26.4</ecNumber>
        <ecNumber evidence="6">6.2.1.45</ecNumber>
    </recommendedName>
</protein>
<dbReference type="FunFam" id="3.40.50.720:FF:000015">
    <property type="entry name" value="Ubiquitin-activating enzyme E1 1"/>
    <property type="match status" value="1"/>
</dbReference>
<dbReference type="PRINTS" id="PR01849">
    <property type="entry name" value="UBIQUITINACT"/>
</dbReference>
<dbReference type="FunFam" id="3.50.50.80:FF:000001">
    <property type="entry name" value="ubiquitin-like modifier-activating enzyme 1"/>
    <property type="match status" value="1"/>
</dbReference>
<evidence type="ECO:0000256" key="7">
    <source>
        <dbReference type="ARBA" id="ARBA00022598"/>
    </source>
</evidence>
<dbReference type="InterPro" id="IPR012337">
    <property type="entry name" value="RNaseH-like_sf"/>
</dbReference>
<dbReference type="FunFam" id="1.10.10.2660:FF:000001">
    <property type="entry name" value="Ubiquitin-activating enzyme E1 1"/>
    <property type="match status" value="1"/>
</dbReference>
<dbReference type="InterPro" id="IPR000011">
    <property type="entry name" value="UBQ/SUMO-activ_enz_E1-like"/>
</dbReference>
<dbReference type="PROSITE" id="PS00536">
    <property type="entry name" value="UBIQUITIN_ACTIVAT_1"/>
    <property type="match status" value="1"/>
</dbReference>
<evidence type="ECO:0000256" key="2">
    <source>
        <dbReference type="ARBA" id="ARBA00004906"/>
    </source>
</evidence>
<dbReference type="GO" id="GO:0005524">
    <property type="term" value="F:ATP binding"/>
    <property type="evidence" value="ECO:0007669"/>
    <property type="project" value="UniProtKB-KW"/>
</dbReference>
<comment type="caution">
    <text evidence="16">The sequence shown here is derived from an EMBL/GenBank/DDBJ whole genome shotgun (WGS) entry which is preliminary data.</text>
</comment>
<dbReference type="InterPro" id="IPR001584">
    <property type="entry name" value="Integrase_cat-core"/>
</dbReference>
<dbReference type="InterPro" id="IPR038252">
    <property type="entry name" value="UBA_E1_C_sf"/>
</dbReference>
<evidence type="ECO:0000256" key="9">
    <source>
        <dbReference type="ARBA" id="ARBA00022786"/>
    </source>
</evidence>
<dbReference type="FunFam" id="3.40.50.12550:FF:000001">
    <property type="entry name" value="Ubiquitin-activating enzyme E1 1"/>
    <property type="match status" value="1"/>
</dbReference>
<dbReference type="GO" id="GO:0006511">
    <property type="term" value="P:ubiquitin-dependent protein catabolic process"/>
    <property type="evidence" value="ECO:0007669"/>
    <property type="project" value="TreeGrafter"/>
</dbReference>
<evidence type="ECO:0000256" key="1">
    <source>
        <dbReference type="ARBA" id="ARBA00000488"/>
    </source>
</evidence>
<evidence type="ECO:0000256" key="12">
    <source>
        <dbReference type="PROSITE-ProRule" id="PRU10132"/>
    </source>
</evidence>
<keyword evidence="7 13" id="KW-0436">Ligase</keyword>
<dbReference type="Pfam" id="PF16190">
    <property type="entry name" value="E1_FCCH"/>
    <property type="match status" value="1"/>
</dbReference>
<dbReference type="Pfam" id="PF10585">
    <property type="entry name" value="UBA_E1_SCCH"/>
    <property type="match status" value="1"/>
</dbReference>
<dbReference type="InterPro" id="IPR042063">
    <property type="entry name" value="Ubi_acti_E1_SCCH"/>
</dbReference>
<dbReference type="GO" id="GO:0015074">
    <property type="term" value="P:DNA integration"/>
    <property type="evidence" value="ECO:0007669"/>
    <property type="project" value="InterPro"/>
</dbReference>
<dbReference type="Gene3D" id="2.40.30.180">
    <property type="entry name" value="Ubiquitin-activating enzyme E1, FCCH domain"/>
    <property type="match status" value="1"/>
</dbReference>
<dbReference type="FunFam" id="3.10.290.60:FF:000005">
    <property type="entry name" value="Ubiquitin-like modifier-activating enzyme 7"/>
    <property type="match status" value="1"/>
</dbReference>
<dbReference type="InterPro" id="IPR000594">
    <property type="entry name" value="ThiF_NAD_FAD-bd"/>
</dbReference>
<evidence type="ECO:0000256" key="5">
    <source>
        <dbReference type="ARBA" id="ARBA00012180"/>
    </source>
</evidence>
<accession>A0AAD8ZEX0</accession>
<dbReference type="InterPro" id="IPR035985">
    <property type="entry name" value="Ubiquitin-activating_enz"/>
</dbReference>
<dbReference type="Gene3D" id="3.40.50.720">
    <property type="entry name" value="NAD(P)-binding Rossmann-like Domain"/>
    <property type="match status" value="1"/>
</dbReference>
<dbReference type="SUPFAM" id="SSF56672">
    <property type="entry name" value="DNA/RNA polymerases"/>
    <property type="match status" value="1"/>
</dbReference>
<dbReference type="GO" id="GO:0004523">
    <property type="term" value="F:RNA-DNA hybrid ribonuclease activity"/>
    <property type="evidence" value="ECO:0007669"/>
    <property type="project" value="UniProtKB-EC"/>
</dbReference>
<dbReference type="PANTHER" id="PTHR10953">
    <property type="entry name" value="UBIQUITIN-ACTIVATING ENZYME E1"/>
    <property type="match status" value="1"/>
</dbReference>
<keyword evidence="8 13" id="KW-0547">Nucleotide-binding</keyword>
<dbReference type="EC" id="3.1.26.4" evidence="5"/>
<evidence type="ECO:0000313" key="16">
    <source>
        <dbReference type="EMBL" id="KAK1796355.1"/>
    </source>
</evidence>
<proteinExistence type="inferred from homology"/>
<dbReference type="Gene3D" id="3.50.50.80">
    <property type="entry name" value="Ubiquitin-activating enzyme E1, inactive adenylation domain, subdomain 1"/>
    <property type="match status" value="1"/>
</dbReference>
<keyword evidence="17" id="KW-1185">Reference proteome</keyword>
<dbReference type="GO" id="GO:0005634">
    <property type="term" value="C:nucleus"/>
    <property type="evidence" value="ECO:0007669"/>
    <property type="project" value="TreeGrafter"/>
</dbReference>
<dbReference type="InterPro" id="IPR018075">
    <property type="entry name" value="UBQ-activ_enz_E1"/>
</dbReference>
<dbReference type="InterPro" id="IPR036397">
    <property type="entry name" value="RNaseH_sf"/>
</dbReference>
<dbReference type="InterPro" id="IPR045886">
    <property type="entry name" value="ThiF/MoeB/HesA"/>
</dbReference>
<dbReference type="Pfam" id="PF00665">
    <property type="entry name" value="rve"/>
    <property type="match status" value="1"/>
</dbReference>
<dbReference type="FunFam" id="3.50.50.80:FF:000002">
    <property type="entry name" value="SUMO-activating enzyme subunit 2"/>
    <property type="match status" value="1"/>
</dbReference>
<evidence type="ECO:0000256" key="13">
    <source>
        <dbReference type="RuleBase" id="RU000519"/>
    </source>
</evidence>
<gene>
    <name evidence="16" type="ORF">P4O66_009421</name>
</gene>
<evidence type="ECO:0000256" key="4">
    <source>
        <dbReference type="ARBA" id="ARBA00010879"/>
    </source>
</evidence>
<dbReference type="Gene3D" id="3.30.420.10">
    <property type="entry name" value="Ribonuclease H-like superfamily/Ribonuclease H"/>
    <property type="match status" value="1"/>
</dbReference>
<dbReference type="InterPro" id="IPR043128">
    <property type="entry name" value="Rev_trsase/Diguanyl_cyclase"/>
</dbReference>
<dbReference type="Pfam" id="PF16191">
    <property type="entry name" value="E1_4HB"/>
    <property type="match status" value="1"/>
</dbReference>
<comment type="catalytic activity">
    <reaction evidence="1">
        <text>ATP + ubiquitin + [E1 ubiquitin-activating enzyme]-L-cysteine = AMP + diphosphate + S-ubiquitinyl-[E1 ubiquitin-activating enzyme]-L-cysteine.</text>
        <dbReference type="EC" id="6.2.1.45"/>
    </reaction>
</comment>
<dbReference type="GO" id="GO:0005737">
    <property type="term" value="C:cytoplasm"/>
    <property type="evidence" value="ECO:0007669"/>
    <property type="project" value="TreeGrafter"/>
</dbReference>
<dbReference type="FunFam" id="2.40.30.180:FF:000001">
    <property type="entry name" value="ubiquitin-like modifier-activating enzyme 1"/>
    <property type="match status" value="1"/>
</dbReference>
<dbReference type="Pfam" id="PF00899">
    <property type="entry name" value="ThiF"/>
    <property type="match status" value="2"/>
</dbReference>
<dbReference type="GO" id="GO:0004839">
    <property type="term" value="F:ubiquitin activating enzyme activity"/>
    <property type="evidence" value="ECO:0007669"/>
    <property type="project" value="UniProtKB-EC"/>
</dbReference>
<dbReference type="SUPFAM" id="SSF69572">
    <property type="entry name" value="Activating enzymes of the ubiquitin-like proteins"/>
    <property type="match status" value="2"/>
</dbReference>
<organism evidence="16 17">
    <name type="scientific">Electrophorus voltai</name>
    <dbReference type="NCBI Taxonomy" id="2609070"/>
    <lineage>
        <taxon>Eukaryota</taxon>
        <taxon>Metazoa</taxon>
        <taxon>Chordata</taxon>
        <taxon>Craniata</taxon>
        <taxon>Vertebrata</taxon>
        <taxon>Euteleostomi</taxon>
        <taxon>Actinopterygii</taxon>
        <taxon>Neopterygii</taxon>
        <taxon>Teleostei</taxon>
        <taxon>Ostariophysi</taxon>
        <taxon>Gymnotiformes</taxon>
        <taxon>Gymnotoidei</taxon>
        <taxon>Gymnotidae</taxon>
        <taxon>Electrophorus</taxon>
    </lineage>
</organism>
<dbReference type="InterPro" id="IPR032420">
    <property type="entry name" value="E1_4HB"/>
</dbReference>
<feature type="active site" description="Glycyl thioester intermediate" evidence="12">
    <location>
        <position position="1006"/>
    </location>
</feature>
<dbReference type="Pfam" id="PF09358">
    <property type="entry name" value="E1_UFD"/>
    <property type="match status" value="1"/>
</dbReference>
<dbReference type="PANTHER" id="PTHR10953:SF198">
    <property type="entry name" value="E1 UBIQUITIN-ACTIVATING ENZYME"/>
    <property type="match status" value="1"/>
</dbReference>
<evidence type="ECO:0000259" key="15">
    <source>
        <dbReference type="PROSITE" id="PS50994"/>
    </source>
</evidence>
<dbReference type="SUPFAM" id="SSF53098">
    <property type="entry name" value="Ribonuclease H-like"/>
    <property type="match status" value="1"/>
</dbReference>
<dbReference type="GO" id="GO:0003676">
    <property type="term" value="F:nucleic acid binding"/>
    <property type="evidence" value="ECO:0007669"/>
    <property type="project" value="InterPro"/>
</dbReference>
<dbReference type="Pfam" id="PF00078">
    <property type="entry name" value="RVT_1"/>
    <property type="match status" value="1"/>
</dbReference>
<dbReference type="Gene3D" id="3.10.290.60">
    <property type="entry name" value="Ubiquitin-activating enzyme E1, UFD domain"/>
    <property type="match status" value="1"/>
</dbReference>
<feature type="region of interest" description="Disordered" evidence="14">
    <location>
        <begin position="1"/>
        <end position="24"/>
    </location>
</feature>
<evidence type="ECO:0000256" key="6">
    <source>
        <dbReference type="ARBA" id="ARBA00012990"/>
    </source>
</evidence>
<feature type="domain" description="Integrase catalytic" evidence="15">
    <location>
        <begin position="152"/>
        <end position="236"/>
    </location>
</feature>
<evidence type="ECO:0000256" key="14">
    <source>
        <dbReference type="SAM" id="MobiDB-lite"/>
    </source>
</evidence>
<reference evidence="16" key="1">
    <citation type="submission" date="2023-03" db="EMBL/GenBank/DDBJ databases">
        <title>Electrophorus voltai genome.</title>
        <authorList>
            <person name="Bian C."/>
        </authorList>
    </citation>
    <scope>NUCLEOTIDE SEQUENCE</scope>
    <source>
        <strain evidence="16">CB-2022</strain>
        <tissue evidence="16">Muscle</tissue>
    </source>
</reference>
<comment type="similarity">
    <text evidence="4">Belongs to the beta type-B retroviral polymerase family. HERV class-II K(HML-2) pol subfamily.</text>
</comment>
<dbReference type="InterPro" id="IPR042449">
    <property type="entry name" value="Ub-E1_IAD_1"/>
</dbReference>
<dbReference type="CDD" id="cd01491">
    <property type="entry name" value="Ube1_repeat1"/>
    <property type="match status" value="1"/>
</dbReference>
<dbReference type="InterPro" id="IPR043502">
    <property type="entry name" value="DNA/RNA_pol_sf"/>
</dbReference>
<dbReference type="InterPro" id="IPR019572">
    <property type="entry name" value="UBA_E1_SCCH"/>
</dbReference>
<dbReference type="Proteomes" id="UP001239994">
    <property type="component" value="Unassembled WGS sequence"/>
</dbReference>
<dbReference type="InterPro" id="IPR018965">
    <property type="entry name" value="Ub-activating_enz_E1_C"/>
</dbReference>
<dbReference type="InterPro" id="IPR042302">
    <property type="entry name" value="E1_FCCH_sf"/>
</dbReference>
<dbReference type="PROSITE" id="PS00865">
    <property type="entry name" value="UBIQUITIN_ACTIVAT_2"/>
    <property type="match status" value="1"/>
</dbReference>
<evidence type="ECO:0000256" key="10">
    <source>
        <dbReference type="ARBA" id="ARBA00022840"/>
    </source>
</evidence>
<dbReference type="InterPro" id="IPR000477">
    <property type="entry name" value="RT_dom"/>
</dbReference>
<sequence length="1453" mass="161309">MHIQHTRHFTTRSEGDLIPSDKTSDMPISYKPNWNVAKGLNGHIRAARGFASASPVSPIPIHTRFSGNDIAGGMVFPVLEVIENPVEVIGGDAPVFAAPKEKVAPIVPDPEMPDPISQKELAVAQTANSTLLHCFTPTDKQGEKATGYTIPVVGEPFEHILIDCVGPLPKIRAGHCYLLTLMCTTTRYPEAIPLCSHKSKAVIKALIKFCTTFGLPKCIQSDRGTNFTSNLFAQVTLMWIEMWFPCHQSIPRTLAMVTAAAAEYSPEQDGLHQLRSPMISPREAVRLSRGSFPMPRMVDCVDRIGSANFVSKLNLLKGYWQVLLTPCASDISAFATPDKFLQYAIMPFGLKNAPSAFQRLMTIVLGDVPIDMAQSDIDEDLYSRQLYVLGHDAMRIMGAANVLIAGMRGLGVEVAKNVVLAGVGSVTIQDQGTAEWRDLSSQFYLRESDLGHNRASCSQKHLALLNSHVQVSSHTEALHQDLLSHFQVRSMWAQDHVTQGGTQEVCSSSDGRVSSVSRTIVAFLSMPDNTGNDCLKRLQVVVLTDSSLEEQRWVGAFCHANNIRFIVADTKGLCGQLFCDFGETFEVKDITGESPSSSMIAHISKGNPGIVTCTDDQGHDFTDDMRVTFSGVQGMTELNSYGPIEIRVIGNHSFSICDTTEFSEYEKGGVATELPLNDALEEVLKNPELLVLTDCGKVPRHRTLHLGFQALHNFTQKHGRMPKPRSQADAETLVAMARQLSTDAQFDEFDKDVVRKLSLIANGDLAPVNAFIGGLAAQEVIKACSGKFMPLKQWLYFDALECLPEQKEGDKHLTEEACAPRNSRYDGQIAVFGSDFQEKLKKLRYFLVGAGAIGCELLKNFALIGLGAGEGGHITVTDMDSIERSNLNRQFLFRTEDIGKQKSIAAAEAIRKMNPNMNITPHQNRVCPESEGIYTQSFYSSLDGVAAALDNVEARVYLDGCCVQYQRPMLEGGTLGSKGHTLVVVPHLTESYGPAMPSGQKAIPLCTLKHFPHCIEHTLQWSRDQFEGLFKHSAENVNQYLSDAEFWARMAALGEVEAVEVLEGIHESLGKRPGSWPDCVAWARMQWESLYSNHIRQLLHCFPVDHVTSSGLPFWMGARRCPHPLTFDPANTTHMDFVVAAANLYAQIYGIEGSRERGGILKILDGIHVPAFTPTSCVKIHMTDKELEASQEERKEEDNAKLNELKRKLSCFQMPSQNFRMIPLEFEKDNDHNFHMDYIVAASNLRAENYEIPPADRHKSKLIAGRIIPAIATTTAAIAGLMCLELYKLVQGHQRISLFRNTYINLAVQYFVFSQPCTAPRFTLLIGRQTYHAAPYKRELPVSDLVAGMEYSLWDQLLVQGRRDGQEEMTVEELLKHIKETYNLSIIGLYYGPAVLYSDYSNPADRLKQRVSDVVQTVTKTVIPPHQQMLEIIPSFAEDEDCQKVPPIRYLLR</sequence>
<evidence type="ECO:0000313" key="17">
    <source>
        <dbReference type="Proteomes" id="UP001239994"/>
    </source>
</evidence>
<dbReference type="InterPro" id="IPR018074">
    <property type="entry name" value="UBQ-activ_enz_E1_CS"/>
</dbReference>
<keyword evidence="9 13" id="KW-0833">Ubl conjugation pathway</keyword>
<dbReference type="InterPro" id="IPR032418">
    <property type="entry name" value="E1_FCCH"/>
</dbReference>
<dbReference type="Gene3D" id="3.30.70.270">
    <property type="match status" value="1"/>
</dbReference>
<evidence type="ECO:0000256" key="8">
    <source>
        <dbReference type="ARBA" id="ARBA00022741"/>
    </source>
</evidence>
<evidence type="ECO:0000256" key="3">
    <source>
        <dbReference type="ARBA" id="ARBA00005673"/>
    </source>
</evidence>
<comment type="similarity">
    <text evidence="3 13">Belongs to the ubiquitin-activating E1 family.</text>
</comment>
<dbReference type="InterPro" id="IPR033127">
    <property type="entry name" value="UBQ-activ_enz_E1_Cys_AS"/>
</dbReference>
<dbReference type="PROSITE" id="PS50994">
    <property type="entry name" value="INTEGRASE"/>
    <property type="match status" value="1"/>
</dbReference>
<dbReference type="SMART" id="SM00985">
    <property type="entry name" value="UBA_e1_C"/>
    <property type="match status" value="1"/>
</dbReference>
<comment type="pathway">
    <text evidence="2">Protein modification; protein ubiquitination.</text>
</comment>
<feature type="compositionally biased region" description="Basic residues" evidence="14">
    <location>
        <begin position="1"/>
        <end position="10"/>
    </location>
</feature>
<dbReference type="EC" id="6.2.1.45" evidence="6"/>
<keyword evidence="10 13" id="KW-0067">ATP-binding</keyword>
<dbReference type="Gene3D" id="1.10.10.2660">
    <property type="entry name" value="Ubiquitin-activating enzyme E1, SCCH domain"/>
    <property type="match status" value="1"/>
</dbReference>
<name>A0AAD8ZEX0_9TELE</name>